<sequence length="124" mass="14753">MSNLQKELMDLKREIRYAHTIANSEYSHKWKDMYNIMRIKKILLQKMKAQLLEEARKKTPETFVYIDCFLAVDSTDKTSVEDRLRLVENILNDLHLDHSIWSIQGTKVEIDMHKLLHHCLDADI</sequence>
<dbReference type="AlphaFoldDB" id="A0A6C0EC24"/>
<proteinExistence type="predicted"/>
<accession>A0A6C0EC24</accession>
<protein>
    <submittedName>
        <fullName evidence="1">Uncharacterized protein</fullName>
    </submittedName>
</protein>
<evidence type="ECO:0000313" key="1">
    <source>
        <dbReference type="EMBL" id="QHT26438.1"/>
    </source>
</evidence>
<reference evidence="1" key="1">
    <citation type="journal article" date="2020" name="Nature">
        <title>Giant virus diversity and host interactions through global metagenomics.</title>
        <authorList>
            <person name="Schulz F."/>
            <person name="Roux S."/>
            <person name="Paez-Espino D."/>
            <person name="Jungbluth S."/>
            <person name="Walsh D.A."/>
            <person name="Denef V.J."/>
            <person name="McMahon K.D."/>
            <person name="Konstantinidis K.T."/>
            <person name="Eloe-Fadrosh E.A."/>
            <person name="Kyrpides N.C."/>
            <person name="Woyke T."/>
        </authorList>
    </citation>
    <scope>NUCLEOTIDE SEQUENCE</scope>
    <source>
        <strain evidence="1">GVMAG-M-3300023179-27</strain>
    </source>
</reference>
<dbReference type="EMBL" id="MN739789">
    <property type="protein sequence ID" value="QHT26438.1"/>
    <property type="molecule type" value="Genomic_DNA"/>
</dbReference>
<organism evidence="1">
    <name type="scientific">viral metagenome</name>
    <dbReference type="NCBI Taxonomy" id="1070528"/>
    <lineage>
        <taxon>unclassified sequences</taxon>
        <taxon>metagenomes</taxon>
        <taxon>organismal metagenomes</taxon>
    </lineage>
</organism>
<name>A0A6C0EC24_9ZZZZ</name>